<dbReference type="SMART" id="SM00225">
    <property type="entry name" value="BTB"/>
    <property type="match status" value="1"/>
</dbReference>
<feature type="domain" description="BTB" evidence="1">
    <location>
        <begin position="22"/>
        <end position="95"/>
    </location>
</feature>
<dbReference type="InterPro" id="IPR000210">
    <property type="entry name" value="BTB/POZ_dom"/>
</dbReference>
<name>A0A8H6Z2Y6_9AGAR</name>
<dbReference type="CDD" id="cd18186">
    <property type="entry name" value="BTB_POZ_ZBTB_KLHL-like"/>
    <property type="match status" value="1"/>
</dbReference>
<dbReference type="Gene3D" id="3.30.710.10">
    <property type="entry name" value="Potassium Channel Kv1.1, Chain A"/>
    <property type="match status" value="1"/>
</dbReference>
<dbReference type="OrthoDB" id="3893071at2759"/>
<protein>
    <submittedName>
        <fullName evidence="2">BTB domain-containing protein</fullName>
    </submittedName>
</protein>
<comment type="caution">
    <text evidence="2">The sequence shown here is derived from an EMBL/GenBank/DDBJ whole genome shotgun (WGS) entry which is preliminary data.</text>
</comment>
<dbReference type="InterPro" id="IPR011333">
    <property type="entry name" value="SKP1/BTB/POZ_sf"/>
</dbReference>
<evidence type="ECO:0000313" key="2">
    <source>
        <dbReference type="EMBL" id="KAF7371318.1"/>
    </source>
</evidence>
<proteinExistence type="predicted"/>
<keyword evidence="3" id="KW-1185">Reference proteome</keyword>
<reference evidence="2" key="1">
    <citation type="submission" date="2020-05" db="EMBL/GenBank/DDBJ databases">
        <title>Mycena genomes resolve the evolution of fungal bioluminescence.</title>
        <authorList>
            <person name="Tsai I.J."/>
        </authorList>
    </citation>
    <scope>NUCLEOTIDE SEQUENCE</scope>
    <source>
        <strain evidence="2">160909Yilan</strain>
    </source>
</reference>
<dbReference type="Proteomes" id="UP000623467">
    <property type="component" value="Unassembled WGS sequence"/>
</dbReference>
<evidence type="ECO:0000313" key="3">
    <source>
        <dbReference type="Proteomes" id="UP000623467"/>
    </source>
</evidence>
<dbReference type="AlphaFoldDB" id="A0A8H6Z2Y6"/>
<dbReference type="PROSITE" id="PS50097">
    <property type="entry name" value="BTB"/>
    <property type="match status" value="1"/>
</dbReference>
<dbReference type="SUPFAM" id="SSF54695">
    <property type="entry name" value="POZ domain"/>
    <property type="match status" value="1"/>
</dbReference>
<evidence type="ECO:0000259" key="1">
    <source>
        <dbReference type="PROSITE" id="PS50097"/>
    </source>
</evidence>
<organism evidence="2 3">
    <name type="scientific">Mycena sanguinolenta</name>
    <dbReference type="NCBI Taxonomy" id="230812"/>
    <lineage>
        <taxon>Eukaryota</taxon>
        <taxon>Fungi</taxon>
        <taxon>Dikarya</taxon>
        <taxon>Basidiomycota</taxon>
        <taxon>Agaricomycotina</taxon>
        <taxon>Agaricomycetes</taxon>
        <taxon>Agaricomycetidae</taxon>
        <taxon>Agaricales</taxon>
        <taxon>Marasmiineae</taxon>
        <taxon>Mycenaceae</taxon>
        <taxon>Mycena</taxon>
    </lineage>
</organism>
<accession>A0A8H6Z2Y6</accession>
<gene>
    <name evidence="2" type="ORF">MSAN_00767900</name>
</gene>
<dbReference type="EMBL" id="JACAZH010000004">
    <property type="protein sequence ID" value="KAF7371318.1"/>
    <property type="molecule type" value="Genomic_DNA"/>
</dbReference>
<sequence length="438" mass="48815">MPFQDNTAVALERVQDLWFPNADLILRAENKLFRVYKHILGARSRVFHEMASFPQPATPEDDTVDGIPVVRLHDSGAEVEVFLRAIFDSSFFMPSPAATDFSTGIGIMRLSHKYDVPYLFRRAISHLESMYPYTLPEMQDFCRGTTRSHITFPFIVDTDLIALRAVSEVGALWMLPVAYYGVCEHSSKALLEAGDPWNALTTYEQQTCLKSQVEFIRATATTHEFFVGSSARFLPSGLSPSGFKSTTGSLILDVDDKLCSDCNVYAEKAFLRAIFDSSFFMPPPAATDFSIVIGVMRLSHKYDVPYLFRRAISHLESMYPHTLPEMQDLCAGTTGCHVTFPFRVDTDLITLRAVSEVGALWILPTAYYGVCAHSPKEFLEAGAPWSALTTHEQQTCLKSQIEFRGLRPSGFKRTTGSLILENDFSGLGTPVSIGAPQH</sequence>